<dbReference type="InterPro" id="IPR003386">
    <property type="entry name" value="LACT/PDAT_acylTrfase"/>
</dbReference>
<evidence type="ECO:0000313" key="2">
    <source>
        <dbReference type="WBParaSite" id="nRc.2.0.1.t27235-RA"/>
    </source>
</evidence>
<sequence length="178" mass="20842">GQLDYFLLRPIESYLKPIAETWKSLLFLLPNDDLYNATFPIIRTPSKNYTVMDYEELFRDTNHENMIPAYHRVKNLTKAMAAPGVEVHCMFSYYGSHGNTDYYYEFLSNTSFPNGAMKIVYEDGDGTINLESARACLQWKFQQAQPVHEKAFYLVEHSALLYDKNLFKYMQELLFKQA</sequence>
<keyword evidence="1" id="KW-1185">Reference proteome</keyword>
<dbReference type="WBParaSite" id="nRc.2.0.1.t27235-RA">
    <property type="protein sequence ID" value="nRc.2.0.1.t27235-RA"/>
    <property type="gene ID" value="nRc.2.0.1.g27235"/>
</dbReference>
<protein>
    <submittedName>
        <fullName evidence="2">Uncharacterized protein</fullName>
    </submittedName>
</protein>
<dbReference type="InterPro" id="IPR029058">
    <property type="entry name" value="AB_hydrolase_fold"/>
</dbReference>
<dbReference type="Gene3D" id="3.40.50.1820">
    <property type="entry name" value="alpha/beta hydrolase"/>
    <property type="match status" value="1"/>
</dbReference>
<dbReference type="Pfam" id="PF02450">
    <property type="entry name" value="LCAT"/>
    <property type="match status" value="1"/>
</dbReference>
<dbReference type="PANTHER" id="PTHR11440">
    <property type="entry name" value="LECITHIN-CHOLESTEROL ACYLTRANSFERASE-RELATED"/>
    <property type="match status" value="1"/>
</dbReference>
<dbReference type="OMA" id="ENMIPAY"/>
<accession>A0A915JM25</accession>
<organism evidence="1 2">
    <name type="scientific">Romanomermis culicivorax</name>
    <name type="common">Nematode worm</name>
    <dbReference type="NCBI Taxonomy" id="13658"/>
    <lineage>
        <taxon>Eukaryota</taxon>
        <taxon>Metazoa</taxon>
        <taxon>Ecdysozoa</taxon>
        <taxon>Nematoda</taxon>
        <taxon>Enoplea</taxon>
        <taxon>Dorylaimia</taxon>
        <taxon>Mermithida</taxon>
        <taxon>Mermithoidea</taxon>
        <taxon>Mermithidae</taxon>
        <taxon>Romanomermis</taxon>
    </lineage>
</organism>
<dbReference type="GO" id="GO:0008374">
    <property type="term" value="F:O-acyltransferase activity"/>
    <property type="evidence" value="ECO:0007669"/>
    <property type="project" value="InterPro"/>
</dbReference>
<dbReference type="Proteomes" id="UP000887565">
    <property type="component" value="Unplaced"/>
</dbReference>
<proteinExistence type="predicted"/>
<evidence type="ECO:0000313" key="1">
    <source>
        <dbReference type="Proteomes" id="UP000887565"/>
    </source>
</evidence>
<reference evidence="2" key="1">
    <citation type="submission" date="2022-11" db="UniProtKB">
        <authorList>
            <consortium name="WormBaseParasite"/>
        </authorList>
    </citation>
    <scope>IDENTIFICATION</scope>
</reference>
<name>A0A915JM25_ROMCU</name>
<dbReference type="AlphaFoldDB" id="A0A915JM25"/>
<dbReference type="GO" id="GO:0006629">
    <property type="term" value="P:lipid metabolic process"/>
    <property type="evidence" value="ECO:0007669"/>
    <property type="project" value="InterPro"/>
</dbReference>